<sequence>MAVKASIPTATAVQNVLANPSLIGSKNILFTTTTVSQNTANESTNALERKRGDDAVDYKDGGDCLGSLPYLEEEHLNDADPQVSSVR</sequence>
<evidence type="ECO:0000313" key="1">
    <source>
        <dbReference type="EMBL" id="KAK7805358.1"/>
    </source>
</evidence>
<dbReference type="EMBL" id="JBBHLL010000344">
    <property type="protein sequence ID" value="KAK7805358.1"/>
    <property type="molecule type" value="Genomic_DNA"/>
</dbReference>
<dbReference type="Proteomes" id="UP001488838">
    <property type="component" value="Unassembled WGS sequence"/>
</dbReference>
<keyword evidence="2" id="KW-1185">Reference proteome</keyword>
<protein>
    <submittedName>
        <fullName evidence="1">Uncharacterized protein</fullName>
    </submittedName>
</protein>
<gene>
    <name evidence="1" type="ORF">U0070_027197</name>
</gene>
<accession>A0AAW0HTE0</accession>
<evidence type="ECO:0000313" key="2">
    <source>
        <dbReference type="Proteomes" id="UP001488838"/>
    </source>
</evidence>
<name>A0AAW0HTE0_MYOGA</name>
<dbReference type="AlphaFoldDB" id="A0AAW0HTE0"/>
<organism evidence="1 2">
    <name type="scientific">Myodes glareolus</name>
    <name type="common">Bank vole</name>
    <name type="synonym">Clethrionomys glareolus</name>
    <dbReference type="NCBI Taxonomy" id="447135"/>
    <lineage>
        <taxon>Eukaryota</taxon>
        <taxon>Metazoa</taxon>
        <taxon>Chordata</taxon>
        <taxon>Craniata</taxon>
        <taxon>Vertebrata</taxon>
        <taxon>Euteleostomi</taxon>
        <taxon>Mammalia</taxon>
        <taxon>Eutheria</taxon>
        <taxon>Euarchontoglires</taxon>
        <taxon>Glires</taxon>
        <taxon>Rodentia</taxon>
        <taxon>Myomorpha</taxon>
        <taxon>Muroidea</taxon>
        <taxon>Cricetidae</taxon>
        <taxon>Arvicolinae</taxon>
        <taxon>Myodes</taxon>
    </lineage>
</organism>
<comment type="caution">
    <text evidence="1">The sequence shown here is derived from an EMBL/GenBank/DDBJ whole genome shotgun (WGS) entry which is preliminary data.</text>
</comment>
<proteinExistence type="predicted"/>
<reference evidence="1 2" key="1">
    <citation type="journal article" date="2023" name="bioRxiv">
        <title>Conserved and derived expression patterns and positive selection on dental genes reveal complex evolutionary context of ever-growing rodent molars.</title>
        <authorList>
            <person name="Calamari Z.T."/>
            <person name="Song A."/>
            <person name="Cohen E."/>
            <person name="Akter M."/>
            <person name="Roy R.D."/>
            <person name="Hallikas O."/>
            <person name="Christensen M.M."/>
            <person name="Li P."/>
            <person name="Marangoni P."/>
            <person name="Jernvall J."/>
            <person name="Klein O.D."/>
        </authorList>
    </citation>
    <scope>NUCLEOTIDE SEQUENCE [LARGE SCALE GENOMIC DNA]</scope>
    <source>
        <strain evidence="1">V071</strain>
    </source>
</reference>